<comment type="caution">
    <text evidence="1">The sequence shown here is derived from an EMBL/GenBank/DDBJ whole genome shotgun (WGS) entry which is preliminary data.</text>
</comment>
<evidence type="ECO:0000313" key="1">
    <source>
        <dbReference type="EMBL" id="KAK3521463.1"/>
    </source>
</evidence>
<keyword evidence="2" id="KW-1185">Reference proteome</keyword>
<proteinExistence type="predicted"/>
<sequence length="177" mass="20342">MELTFLEPCKFLFTLAWISHKTQKRLCPEDFRKFCSFTSESADTGDSFHIDDCEHEWITQTCRKGWDEFVGCDPGNSRMICGFRLTEQTEKQMLAVRTVTVVRMFPSGPTQAQTHGHFSVCAFEVQIPVLITRFWAAANGSQVCETRLQVRKILSTERQEETPPLLVRSEVKSTRGR</sequence>
<dbReference type="AlphaFoldDB" id="A0AAE0UXE4"/>
<evidence type="ECO:0000313" key="2">
    <source>
        <dbReference type="Proteomes" id="UP001274896"/>
    </source>
</evidence>
<reference evidence="1" key="1">
    <citation type="submission" date="2023-06" db="EMBL/GenBank/DDBJ databases">
        <title>Male Hemibagrus guttatus genome.</title>
        <authorList>
            <person name="Bian C."/>
        </authorList>
    </citation>
    <scope>NUCLEOTIDE SEQUENCE</scope>
    <source>
        <strain evidence="1">Male_cb2023</strain>
        <tissue evidence="1">Muscle</tissue>
    </source>
</reference>
<organism evidence="1 2">
    <name type="scientific">Hemibagrus guttatus</name>
    <dbReference type="NCBI Taxonomy" id="175788"/>
    <lineage>
        <taxon>Eukaryota</taxon>
        <taxon>Metazoa</taxon>
        <taxon>Chordata</taxon>
        <taxon>Craniata</taxon>
        <taxon>Vertebrata</taxon>
        <taxon>Euteleostomi</taxon>
        <taxon>Actinopterygii</taxon>
        <taxon>Neopterygii</taxon>
        <taxon>Teleostei</taxon>
        <taxon>Ostariophysi</taxon>
        <taxon>Siluriformes</taxon>
        <taxon>Bagridae</taxon>
        <taxon>Hemibagrus</taxon>
    </lineage>
</organism>
<name>A0AAE0UXE4_9TELE</name>
<dbReference type="Proteomes" id="UP001274896">
    <property type="component" value="Unassembled WGS sequence"/>
</dbReference>
<protein>
    <submittedName>
        <fullName evidence="1">Uncharacterized protein</fullName>
    </submittedName>
</protein>
<accession>A0AAE0UXE4</accession>
<gene>
    <name evidence="1" type="ORF">QTP70_005781</name>
</gene>
<dbReference type="EMBL" id="JAUCMX010000015">
    <property type="protein sequence ID" value="KAK3521463.1"/>
    <property type="molecule type" value="Genomic_DNA"/>
</dbReference>